<dbReference type="PANTHER" id="PTHR24421">
    <property type="entry name" value="NITRATE/NITRITE SENSOR PROTEIN NARX-RELATED"/>
    <property type="match status" value="1"/>
</dbReference>
<dbReference type="CDD" id="cd16917">
    <property type="entry name" value="HATPase_UhpB-NarQ-NarX-like"/>
    <property type="match status" value="1"/>
</dbReference>
<keyword evidence="7" id="KW-1185">Reference proteome</keyword>
<dbReference type="Proteomes" id="UP000529310">
    <property type="component" value="Unassembled WGS sequence"/>
</dbReference>
<evidence type="ECO:0000256" key="4">
    <source>
        <dbReference type="ARBA" id="ARBA00022777"/>
    </source>
</evidence>
<sequence>MSEPLRPVVRSRSALDEMRVMLGVLRDDQHDDTLPLAPDLESSLSDLVDTAREAHFHVTLSISGEPAGSSAARLATLRIAREGLTNAMRYSHHSARIFLAVTYTDNAIEVSIENNPASVLEPSQGAGYGLKGLEERLAFVGGTLTAGFVADSVWRLHALIPKDPTSA</sequence>
<dbReference type="InterPro" id="IPR050482">
    <property type="entry name" value="Sensor_HK_TwoCompSys"/>
</dbReference>
<dbReference type="PANTHER" id="PTHR24421:SF10">
    <property type="entry name" value="NITRATE_NITRITE SENSOR PROTEIN NARQ"/>
    <property type="match status" value="1"/>
</dbReference>
<dbReference type="AlphaFoldDB" id="A0A7W4YLL1"/>
<comment type="catalytic activity">
    <reaction evidence="1">
        <text>ATP + protein L-histidine = ADP + protein N-phospho-L-histidine.</text>
        <dbReference type="EC" id="2.7.13.3"/>
    </reaction>
</comment>
<dbReference type="GO" id="GO:0004673">
    <property type="term" value="F:protein histidine kinase activity"/>
    <property type="evidence" value="ECO:0007669"/>
    <property type="project" value="UniProtKB-EC"/>
</dbReference>
<gene>
    <name evidence="6" type="ORF">FHX49_000115</name>
</gene>
<dbReference type="RefSeq" id="WP_165142752.1">
    <property type="nucleotide sequence ID" value="NZ_CP049255.1"/>
</dbReference>
<evidence type="ECO:0000256" key="1">
    <source>
        <dbReference type="ARBA" id="ARBA00000085"/>
    </source>
</evidence>
<dbReference type="EMBL" id="JACHWQ010000001">
    <property type="protein sequence ID" value="MBB2974574.1"/>
    <property type="molecule type" value="Genomic_DNA"/>
</dbReference>
<comment type="caution">
    <text evidence="6">The sequence shown here is derived from an EMBL/GenBank/DDBJ whole genome shotgun (WGS) entry which is preliminary data.</text>
</comment>
<proteinExistence type="predicted"/>
<accession>A0A7W4YLL1</accession>
<evidence type="ECO:0000256" key="2">
    <source>
        <dbReference type="ARBA" id="ARBA00012438"/>
    </source>
</evidence>
<name>A0A7W4YLL1_9MICO</name>
<dbReference type="Gene3D" id="3.30.565.10">
    <property type="entry name" value="Histidine kinase-like ATPase, C-terminal domain"/>
    <property type="match status" value="1"/>
</dbReference>
<keyword evidence="5" id="KW-0902">Two-component regulatory system</keyword>
<dbReference type="EC" id="2.7.13.3" evidence="2"/>
<evidence type="ECO:0000313" key="6">
    <source>
        <dbReference type="EMBL" id="MBB2974574.1"/>
    </source>
</evidence>
<keyword evidence="3" id="KW-0808">Transferase</keyword>
<evidence type="ECO:0000256" key="3">
    <source>
        <dbReference type="ARBA" id="ARBA00022679"/>
    </source>
</evidence>
<keyword evidence="4 6" id="KW-0418">Kinase</keyword>
<reference evidence="6 7" key="1">
    <citation type="submission" date="2020-08" db="EMBL/GenBank/DDBJ databases">
        <title>Sequencing the genomes of 1000 actinobacteria strains.</title>
        <authorList>
            <person name="Klenk H.-P."/>
        </authorList>
    </citation>
    <scope>NUCLEOTIDE SEQUENCE [LARGE SCALE GENOMIC DNA]</scope>
    <source>
        <strain evidence="6 7">DSM 27099</strain>
    </source>
</reference>
<evidence type="ECO:0000313" key="7">
    <source>
        <dbReference type="Proteomes" id="UP000529310"/>
    </source>
</evidence>
<organism evidence="6 7">
    <name type="scientific">Microbacterium endophyticum</name>
    <dbReference type="NCBI Taxonomy" id="1526412"/>
    <lineage>
        <taxon>Bacteria</taxon>
        <taxon>Bacillati</taxon>
        <taxon>Actinomycetota</taxon>
        <taxon>Actinomycetes</taxon>
        <taxon>Micrococcales</taxon>
        <taxon>Microbacteriaceae</taxon>
        <taxon>Microbacterium</taxon>
    </lineage>
</organism>
<dbReference type="SUPFAM" id="SSF55874">
    <property type="entry name" value="ATPase domain of HSP90 chaperone/DNA topoisomerase II/histidine kinase"/>
    <property type="match status" value="1"/>
</dbReference>
<evidence type="ECO:0000256" key="5">
    <source>
        <dbReference type="ARBA" id="ARBA00023012"/>
    </source>
</evidence>
<protein>
    <recommendedName>
        <fullName evidence="2">histidine kinase</fullName>
        <ecNumber evidence="2">2.7.13.3</ecNumber>
    </recommendedName>
</protein>
<dbReference type="InterPro" id="IPR036890">
    <property type="entry name" value="HATPase_C_sf"/>
</dbReference>
<dbReference type="GO" id="GO:0000160">
    <property type="term" value="P:phosphorelay signal transduction system"/>
    <property type="evidence" value="ECO:0007669"/>
    <property type="project" value="UniProtKB-KW"/>
</dbReference>